<organism evidence="2 3">
    <name type="scientific">Alternaria dauci</name>
    <dbReference type="NCBI Taxonomy" id="48095"/>
    <lineage>
        <taxon>Eukaryota</taxon>
        <taxon>Fungi</taxon>
        <taxon>Dikarya</taxon>
        <taxon>Ascomycota</taxon>
        <taxon>Pezizomycotina</taxon>
        <taxon>Dothideomycetes</taxon>
        <taxon>Pleosporomycetidae</taxon>
        <taxon>Pleosporales</taxon>
        <taxon>Pleosporineae</taxon>
        <taxon>Pleosporaceae</taxon>
        <taxon>Alternaria</taxon>
        <taxon>Alternaria sect. Porri</taxon>
    </lineage>
</organism>
<dbReference type="EMBL" id="JBHGVX010000006">
    <property type="protein sequence ID" value="KAL1795372.1"/>
    <property type="molecule type" value="Genomic_DNA"/>
</dbReference>
<reference evidence="2 3" key="1">
    <citation type="submission" date="2024-09" db="EMBL/GenBank/DDBJ databases">
        <title>T2T genomes of carrot and Alternaria dauci and their utility for understanding host-pathogen interaction during carrot leaf blight disease.</title>
        <authorList>
            <person name="Liu W."/>
            <person name="Xu S."/>
            <person name="Ou C."/>
            <person name="Liu X."/>
            <person name="Zhuang F."/>
            <person name="Deng X.W."/>
        </authorList>
    </citation>
    <scope>NUCLEOTIDE SEQUENCE [LARGE SCALE GENOMIC DNA]</scope>
    <source>
        <strain evidence="2 3">A2016</strain>
    </source>
</reference>
<name>A0ABR3UGN7_9PLEO</name>
<keyword evidence="3" id="KW-1185">Reference proteome</keyword>
<gene>
    <name evidence="2" type="ORF">ACET3X_007188</name>
</gene>
<evidence type="ECO:0000313" key="2">
    <source>
        <dbReference type="EMBL" id="KAL1795372.1"/>
    </source>
</evidence>
<dbReference type="RefSeq" id="XP_069305956.1">
    <property type="nucleotide sequence ID" value="XM_069453401.1"/>
</dbReference>
<evidence type="ECO:0000313" key="3">
    <source>
        <dbReference type="Proteomes" id="UP001578633"/>
    </source>
</evidence>
<sequence length="91" mass="9892">MATRTLITNHIPSPIFLIHRNPSRRITMVKCPECDAGADLTKDGAWAHCASCNTVFEPGKEGSHYKGSGSGSGDKEEEKKSDSKDESVKKD</sequence>
<feature type="compositionally biased region" description="Basic and acidic residues" evidence="1">
    <location>
        <begin position="73"/>
        <end position="91"/>
    </location>
</feature>
<evidence type="ECO:0000256" key="1">
    <source>
        <dbReference type="SAM" id="MobiDB-lite"/>
    </source>
</evidence>
<accession>A0ABR3UGN7</accession>
<comment type="caution">
    <text evidence="2">The sequence shown here is derived from an EMBL/GenBank/DDBJ whole genome shotgun (WGS) entry which is preliminary data.</text>
</comment>
<feature type="region of interest" description="Disordered" evidence="1">
    <location>
        <begin position="56"/>
        <end position="91"/>
    </location>
</feature>
<proteinExistence type="predicted"/>
<dbReference type="Proteomes" id="UP001578633">
    <property type="component" value="Chromosome 6"/>
</dbReference>
<dbReference type="GeneID" id="96087510"/>
<protein>
    <submittedName>
        <fullName evidence="2">Uncharacterized protein</fullName>
    </submittedName>
</protein>